<accession>A0A7G5DX55</accession>
<organism evidence="8 9">
    <name type="scientific">Sphingobacterium paramultivorum</name>
    <dbReference type="NCBI Taxonomy" id="2886510"/>
    <lineage>
        <taxon>Bacteria</taxon>
        <taxon>Pseudomonadati</taxon>
        <taxon>Bacteroidota</taxon>
        <taxon>Sphingobacteriia</taxon>
        <taxon>Sphingobacteriales</taxon>
        <taxon>Sphingobacteriaceae</taxon>
        <taxon>Sphingobacterium</taxon>
    </lineage>
</organism>
<dbReference type="AlphaFoldDB" id="A0A7G5DX55"/>
<evidence type="ECO:0000256" key="3">
    <source>
        <dbReference type="ARBA" id="ARBA00023163"/>
    </source>
</evidence>
<feature type="domain" description="Cyclic nucleotide-binding" evidence="5">
    <location>
        <begin position="156"/>
        <end position="251"/>
    </location>
</feature>
<evidence type="ECO:0000256" key="2">
    <source>
        <dbReference type="ARBA" id="ARBA00023125"/>
    </source>
</evidence>
<reference evidence="8 9" key="1">
    <citation type="journal article" date="2020" name="G3 (Bethesda)">
        <title>CeMbio - The Caenorhabditis elegans Microbiome Resource.</title>
        <authorList>
            <person name="Dirksen P."/>
            <person name="Assie A."/>
            <person name="Zimmermann J."/>
            <person name="Zhang F."/>
            <person name="Tietje A.M."/>
            <person name="Marsh S.A."/>
            <person name="Felix M.A."/>
            <person name="Shapira M."/>
            <person name="Kaleta C."/>
            <person name="Schulenburg H."/>
            <person name="Samuel B."/>
        </authorList>
    </citation>
    <scope>NUCLEOTIDE SEQUENCE [LARGE SCALE GENOMIC DNA]</scope>
    <source>
        <strain evidence="8 9">BIGb0170</strain>
    </source>
</reference>
<dbReference type="Pfam" id="PF13545">
    <property type="entry name" value="HTH_Crp_2"/>
    <property type="match status" value="1"/>
</dbReference>
<evidence type="ECO:0000259" key="7">
    <source>
        <dbReference type="PROSITE" id="PS51063"/>
    </source>
</evidence>
<protein>
    <submittedName>
        <fullName evidence="8">Response regulator</fullName>
    </submittedName>
</protein>
<dbReference type="InterPro" id="IPR001789">
    <property type="entry name" value="Sig_transdc_resp-reg_receiver"/>
</dbReference>
<keyword evidence="2" id="KW-0238">DNA-binding</keyword>
<evidence type="ECO:0000259" key="6">
    <source>
        <dbReference type="PROSITE" id="PS50110"/>
    </source>
</evidence>
<feature type="domain" description="Response regulatory" evidence="6">
    <location>
        <begin position="13"/>
        <end position="129"/>
    </location>
</feature>
<dbReference type="InterPro" id="IPR050397">
    <property type="entry name" value="Env_Response_Regulators"/>
</dbReference>
<dbReference type="SMART" id="SM00100">
    <property type="entry name" value="cNMP"/>
    <property type="match status" value="1"/>
</dbReference>
<dbReference type="InterPro" id="IPR018490">
    <property type="entry name" value="cNMP-bd_dom_sf"/>
</dbReference>
<name>A0A7G5DX55_9SPHI</name>
<dbReference type="InterPro" id="IPR036390">
    <property type="entry name" value="WH_DNA-bd_sf"/>
</dbReference>
<dbReference type="Pfam" id="PF00072">
    <property type="entry name" value="Response_reg"/>
    <property type="match status" value="1"/>
</dbReference>
<dbReference type="Proteomes" id="UP000515450">
    <property type="component" value="Chromosome"/>
</dbReference>
<dbReference type="CDD" id="cd00156">
    <property type="entry name" value="REC"/>
    <property type="match status" value="1"/>
</dbReference>
<dbReference type="Gene3D" id="3.40.50.2300">
    <property type="match status" value="1"/>
</dbReference>
<dbReference type="EMBL" id="CP058555">
    <property type="protein sequence ID" value="QMV66330.1"/>
    <property type="molecule type" value="Genomic_DNA"/>
</dbReference>
<evidence type="ECO:0000313" key="9">
    <source>
        <dbReference type="Proteomes" id="UP000515450"/>
    </source>
</evidence>
<dbReference type="SMART" id="SM00419">
    <property type="entry name" value="HTH_CRP"/>
    <property type="match status" value="1"/>
</dbReference>
<dbReference type="Gene3D" id="1.10.10.10">
    <property type="entry name" value="Winged helix-like DNA-binding domain superfamily/Winged helix DNA-binding domain"/>
    <property type="match status" value="1"/>
</dbReference>
<dbReference type="GO" id="GO:0003700">
    <property type="term" value="F:DNA-binding transcription factor activity"/>
    <property type="evidence" value="ECO:0007669"/>
    <property type="project" value="TreeGrafter"/>
</dbReference>
<keyword evidence="9" id="KW-1185">Reference proteome</keyword>
<dbReference type="PROSITE" id="PS50042">
    <property type="entry name" value="CNMP_BINDING_3"/>
    <property type="match status" value="1"/>
</dbReference>
<evidence type="ECO:0000259" key="5">
    <source>
        <dbReference type="PROSITE" id="PS50042"/>
    </source>
</evidence>
<dbReference type="Gene3D" id="2.60.120.10">
    <property type="entry name" value="Jelly Rolls"/>
    <property type="match status" value="1"/>
</dbReference>
<dbReference type="SUPFAM" id="SSF51206">
    <property type="entry name" value="cAMP-binding domain-like"/>
    <property type="match status" value="1"/>
</dbReference>
<dbReference type="InterPro" id="IPR014710">
    <property type="entry name" value="RmlC-like_jellyroll"/>
</dbReference>
<dbReference type="CDD" id="cd00038">
    <property type="entry name" value="CAP_ED"/>
    <property type="match status" value="1"/>
</dbReference>
<evidence type="ECO:0000256" key="4">
    <source>
        <dbReference type="PROSITE-ProRule" id="PRU00169"/>
    </source>
</evidence>
<dbReference type="InterPro" id="IPR000595">
    <property type="entry name" value="cNMP-bd_dom"/>
</dbReference>
<dbReference type="PANTHER" id="PTHR24567:SF26">
    <property type="entry name" value="REGULATORY PROTEIN YEIL"/>
    <property type="match status" value="1"/>
</dbReference>
<dbReference type="Pfam" id="PF00027">
    <property type="entry name" value="cNMP_binding"/>
    <property type="match status" value="1"/>
</dbReference>
<keyword evidence="3" id="KW-0804">Transcription</keyword>
<keyword evidence="1" id="KW-0805">Transcription regulation</keyword>
<dbReference type="InterPro" id="IPR036388">
    <property type="entry name" value="WH-like_DNA-bd_sf"/>
</dbReference>
<dbReference type="PRINTS" id="PR00034">
    <property type="entry name" value="HTHCRP"/>
</dbReference>
<dbReference type="SUPFAM" id="SSF46785">
    <property type="entry name" value="Winged helix' DNA-binding domain"/>
    <property type="match status" value="1"/>
</dbReference>
<dbReference type="GO" id="GO:0005829">
    <property type="term" value="C:cytosol"/>
    <property type="evidence" value="ECO:0007669"/>
    <property type="project" value="TreeGrafter"/>
</dbReference>
<dbReference type="GO" id="GO:0003677">
    <property type="term" value="F:DNA binding"/>
    <property type="evidence" value="ECO:0007669"/>
    <property type="project" value="UniProtKB-KW"/>
</dbReference>
<evidence type="ECO:0000256" key="1">
    <source>
        <dbReference type="ARBA" id="ARBA00023015"/>
    </source>
</evidence>
<evidence type="ECO:0000313" key="8">
    <source>
        <dbReference type="EMBL" id="QMV66330.1"/>
    </source>
</evidence>
<dbReference type="InterPro" id="IPR012318">
    <property type="entry name" value="HTH_CRP"/>
</dbReference>
<dbReference type="PANTHER" id="PTHR24567">
    <property type="entry name" value="CRP FAMILY TRANSCRIPTIONAL REGULATORY PROTEIN"/>
    <property type="match status" value="1"/>
</dbReference>
<dbReference type="SUPFAM" id="SSF52172">
    <property type="entry name" value="CheY-like"/>
    <property type="match status" value="1"/>
</dbReference>
<proteinExistence type="predicted"/>
<sequence length="356" mass="39799">MNYLIQVLTKMNNILIIENDLDLLGKYSDLLKNSGYEVTAAFNSEIGINLALSKHPSLILCNTVLSNIDGFGVLSILSKNPSTTKIPFVFLNALSTPDMVKKGIACGADDFVTKPFQGDQLVRSVEGRINKNKNQTSLPISEANNNHPHNGTGWEKLFDLISQCKIRNIKKKQTLYYESDHSQWLYLLIEGCIKTLKLTDDGRQMITGLYKPNSFIGLDTLLLDDPWLESAEATQDSSLYLISKSAIIGLLNEHVGLNQHFIKILSANLREKKDQLVELAYESVRKRLTQVLIRLNKNAVPIDQIDICRDELAGLAGIATETVSRILTDFRERGLIERNGSQIHIMDLGGLIKMKS</sequence>
<dbReference type="PROSITE" id="PS50110">
    <property type="entry name" value="RESPONSE_REGULATORY"/>
    <property type="match status" value="1"/>
</dbReference>
<dbReference type="GO" id="GO:0000160">
    <property type="term" value="P:phosphorelay signal transduction system"/>
    <property type="evidence" value="ECO:0007669"/>
    <property type="project" value="InterPro"/>
</dbReference>
<dbReference type="PROSITE" id="PS51063">
    <property type="entry name" value="HTH_CRP_2"/>
    <property type="match status" value="1"/>
</dbReference>
<feature type="domain" description="HTH crp-type" evidence="7">
    <location>
        <begin position="282"/>
        <end position="349"/>
    </location>
</feature>
<dbReference type="SMART" id="SM00448">
    <property type="entry name" value="REC"/>
    <property type="match status" value="1"/>
</dbReference>
<comment type="caution">
    <text evidence="4">Lacks conserved residue(s) required for the propagation of feature annotation.</text>
</comment>
<gene>
    <name evidence="8" type="ORF">HS960_01025</name>
</gene>
<dbReference type="InterPro" id="IPR011006">
    <property type="entry name" value="CheY-like_superfamily"/>
</dbReference>